<dbReference type="Proteomes" id="UP000070089">
    <property type="component" value="Unassembled WGS sequence"/>
</dbReference>
<dbReference type="EMBL" id="JXTI01000028">
    <property type="protein sequence ID" value="KWX14582.1"/>
    <property type="molecule type" value="Genomic_DNA"/>
</dbReference>
<evidence type="ECO:0000313" key="2">
    <source>
        <dbReference type="Proteomes" id="UP000070089"/>
    </source>
</evidence>
<name>A0A132NY11_GIAIN</name>
<organism evidence="1 2">
    <name type="scientific">Giardia duodenalis assemblage B</name>
    <dbReference type="NCBI Taxonomy" id="1394984"/>
    <lineage>
        <taxon>Eukaryota</taxon>
        <taxon>Metamonada</taxon>
        <taxon>Diplomonadida</taxon>
        <taxon>Hexamitidae</taxon>
        <taxon>Giardiinae</taxon>
        <taxon>Giardia</taxon>
    </lineage>
</organism>
<evidence type="ECO:0000313" key="1">
    <source>
        <dbReference type="EMBL" id="KWX14582.1"/>
    </source>
</evidence>
<dbReference type="OrthoDB" id="10258082at2759"/>
<proteinExistence type="predicted"/>
<protein>
    <submittedName>
        <fullName evidence="1">Uncharacterized protein</fullName>
    </submittedName>
</protein>
<sequence length="482" mass="54247">MVIERVKCSANIDALRNTHICAQESVLFMNILRNELILELRTYKIAVRTVFVAQLHRSLPIHIMETRWWYAYCTVNPSSILLVVPMPIPTDNSTPIAERGIFFYHVSTKDLSMVPIFPVASPLAVDKVLDIICWPGDSDSLQDSTILITGVEEPSGNAVCVLLENRRMHVLGRAIQMKVLCHSKHIALLSVHTDTKENAGDMLPSGLYLVHCPRYELTSIISDGPLNQKMVVSQGLFLKQGFLVFTGWQRGHLALTIYSLVTDPAPKLIMCVEMRPTAFTWASQILMFDTYHSMFIIDSTPGSCPTKEARRVDLLSMLICAIDGASTIQLKQIKAVLSLLIRAVIEGLHEAQIDRAASVAVANRLMSHTNNTVDNFNSALAKAQRLEEADVQQRQRILELEEERKEDDARFAQIAQKNQRLEQCAADQLNMIQAYQDTICKLQDLQNTKKERVIYQVQSAMNYVSSLTHELQSLIGEISDWS</sequence>
<dbReference type="AlphaFoldDB" id="A0A132NY11"/>
<reference evidence="1 2" key="1">
    <citation type="journal article" date="2015" name="Mol. Biochem. Parasitol.">
        <title>Identification of polymorphic genes for use in assemblage B genotyping assays through comparative genomics of multiple assemblage B Giardia duodenalis isolates.</title>
        <authorList>
            <person name="Wielinga C."/>
            <person name="Thompson R.C."/>
            <person name="Monis P."/>
            <person name="Ryan U."/>
        </authorList>
    </citation>
    <scope>NUCLEOTIDE SEQUENCE [LARGE SCALE GENOMIC DNA]</scope>
    <source>
        <strain evidence="1 2">BAH15c1</strain>
    </source>
</reference>
<gene>
    <name evidence="1" type="ORF">QR46_1396</name>
</gene>
<comment type="caution">
    <text evidence="1">The sequence shown here is derived from an EMBL/GenBank/DDBJ whole genome shotgun (WGS) entry which is preliminary data.</text>
</comment>
<accession>A0A132NY11</accession>
<dbReference type="VEuPathDB" id="GiardiaDB:QR46_1396"/>